<dbReference type="PANTHER" id="PTHR14413:SF16">
    <property type="entry name" value="LARGE RIBOSOMAL SUBUNIT PROTEIN BL17M"/>
    <property type="match status" value="1"/>
</dbReference>
<dbReference type="NCBIfam" id="TIGR00059">
    <property type="entry name" value="L17"/>
    <property type="match status" value="1"/>
</dbReference>
<evidence type="ECO:0000256" key="3">
    <source>
        <dbReference type="ARBA" id="ARBA00023274"/>
    </source>
</evidence>
<dbReference type="HAMAP" id="MF_01368">
    <property type="entry name" value="Ribosomal_bL17"/>
    <property type="match status" value="1"/>
</dbReference>
<evidence type="ECO:0000313" key="7">
    <source>
        <dbReference type="EMBL" id="MCW9709247.1"/>
    </source>
</evidence>
<reference evidence="7 8" key="1">
    <citation type="submission" date="2021-03" db="EMBL/GenBank/DDBJ databases">
        <title>Aliifodinibius sp. nov., a new bacterium isolated from saline soil.</title>
        <authorList>
            <person name="Galisteo C."/>
            <person name="De La Haba R."/>
            <person name="Sanchez-Porro C."/>
            <person name="Ventosa A."/>
        </authorList>
    </citation>
    <scope>NUCLEOTIDE SEQUENCE [LARGE SCALE GENOMIC DNA]</scope>
    <source>
        <strain evidence="7 8">1BSP15-2V2</strain>
    </source>
</reference>
<dbReference type="PROSITE" id="PS01167">
    <property type="entry name" value="RIBOSOMAL_L17"/>
    <property type="match status" value="1"/>
</dbReference>
<evidence type="ECO:0000256" key="4">
    <source>
        <dbReference type="HAMAP-Rule" id="MF_01368"/>
    </source>
</evidence>
<evidence type="ECO:0000256" key="1">
    <source>
        <dbReference type="ARBA" id="ARBA00008777"/>
    </source>
</evidence>
<keyword evidence="8" id="KW-1185">Reference proteome</keyword>
<evidence type="ECO:0000313" key="8">
    <source>
        <dbReference type="Proteomes" id="UP001207918"/>
    </source>
</evidence>
<sequence length="171" mass="19222">MRHLVKGRKLGRTPSHRKATLSSLSVALIKEHRIVTTEAKAKELRSYVEPLITKAKEDTTHNRRQVFSKLRDKQVVSHLFEEVAQKAMDRPGGYTRVIKIGNRSGDGAKMAVIELVDYNDIKPEDSQKKKRTRRSGKSNKSTSGKDTSDQKTSEPVSEADSTEDSTSLEEE</sequence>
<dbReference type="EMBL" id="JAGGJA010000027">
    <property type="protein sequence ID" value="MCW9709247.1"/>
    <property type="molecule type" value="Genomic_DNA"/>
</dbReference>
<proteinExistence type="inferred from homology"/>
<keyword evidence="3 4" id="KW-0687">Ribonucleoprotein</keyword>
<feature type="region of interest" description="Disordered" evidence="6">
    <location>
        <begin position="120"/>
        <end position="171"/>
    </location>
</feature>
<dbReference type="InterPro" id="IPR036373">
    <property type="entry name" value="Ribosomal_bL17_sf"/>
</dbReference>
<dbReference type="GO" id="GO:0005840">
    <property type="term" value="C:ribosome"/>
    <property type="evidence" value="ECO:0007669"/>
    <property type="project" value="UniProtKB-KW"/>
</dbReference>
<accession>A0ABT3PTU0</accession>
<dbReference type="InterPro" id="IPR000456">
    <property type="entry name" value="Ribosomal_bL17"/>
</dbReference>
<dbReference type="PANTHER" id="PTHR14413">
    <property type="entry name" value="RIBOSOMAL PROTEIN L17"/>
    <property type="match status" value="1"/>
</dbReference>
<dbReference type="SUPFAM" id="SSF64263">
    <property type="entry name" value="Prokaryotic ribosomal protein L17"/>
    <property type="match status" value="1"/>
</dbReference>
<name>A0ABT3PTU0_9BACT</name>
<protein>
    <recommendedName>
        <fullName evidence="4">Large ribosomal subunit protein bL17</fullName>
    </recommendedName>
</protein>
<evidence type="ECO:0000256" key="5">
    <source>
        <dbReference type="RuleBase" id="RU000660"/>
    </source>
</evidence>
<dbReference type="Gene3D" id="3.90.1030.10">
    <property type="entry name" value="Ribosomal protein L17"/>
    <property type="match status" value="1"/>
</dbReference>
<organism evidence="7 8">
    <name type="scientific">Fodinibius salsisoli</name>
    <dbReference type="NCBI Taxonomy" id="2820877"/>
    <lineage>
        <taxon>Bacteria</taxon>
        <taxon>Pseudomonadati</taxon>
        <taxon>Balneolota</taxon>
        <taxon>Balneolia</taxon>
        <taxon>Balneolales</taxon>
        <taxon>Balneolaceae</taxon>
        <taxon>Fodinibius</taxon>
    </lineage>
</organism>
<evidence type="ECO:0000256" key="6">
    <source>
        <dbReference type="SAM" id="MobiDB-lite"/>
    </source>
</evidence>
<comment type="similarity">
    <text evidence="1 4 5">Belongs to the bacterial ribosomal protein bL17 family.</text>
</comment>
<dbReference type="InterPro" id="IPR047859">
    <property type="entry name" value="Ribosomal_bL17_CS"/>
</dbReference>
<dbReference type="Proteomes" id="UP001207918">
    <property type="component" value="Unassembled WGS sequence"/>
</dbReference>
<feature type="compositionally biased region" description="Acidic residues" evidence="6">
    <location>
        <begin position="160"/>
        <end position="171"/>
    </location>
</feature>
<evidence type="ECO:0000256" key="2">
    <source>
        <dbReference type="ARBA" id="ARBA00022980"/>
    </source>
</evidence>
<feature type="compositionally biased region" description="Basic residues" evidence="6">
    <location>
        <begin position="128"/>
        <end position="137"/>
    </location>
</feature>
<comment type="subunit">
    <text evidence="4">Part of the 50S ribosomal subunit. Contacts protein L32.</text>
</comment>
<dbReference type="RefSeq" id="WP_350356728.1">
    <property type="nucleotide sequence ID" value="NZ_JAGGJA010000027.1"/>
</dbReference>
<keyword evidence="2 4" id="KW-0689">Ribosomal protein</keyword>
<comment type="caution">
    <text evidence="7">The sequence shown here is derived from an EMBL/GenBank/DDBJ whole genome shotgun (WGS) entry which is preliminary data.</text>
</comment>
<gene>
    <name evidence="4 7" type="primary">rplQ</name>
    <name evidence="7" type="ORF">J6I44_20460</name>
</gene>
<dbReference type="Pfam" id="PF01196">
    <property type="entry name" value="Ribosomal_L17"/>
    <property type="match status" value="1"/>
</dbReference>